<protein>
    <submittedName>
        <fullName evidence="2">Uncharacterized protein</fullName>
    </submittedName>
</protein>
<proteinExistence type="predicted"/>
<evidence type="ECO:0000313" key="2">
    <source>
        <dbReference type="EMBL" id="GAA0147409.1"/>
    </source>
</evidence>
<keyword evidence="3" id="KW-1185">Reference proteome</keyword>
<dbReference type="Proteomes" id="UP001454036">
    <property type="component" value="Unassembled WGS sequence"/>
</dbReference>
<sequence>MSSSNVHHSSDHYDSLGYARETPANQEVIAESQPATPAEIALQEGVISADDTIQATKAGVTKKKNKALIKVANHSSAGDKAASSKAKDKKGLDPTILRKSLPIGVDPQDLVDILLVAKNTISLSKMRGKRHIAFKNVKRNSEGSASQGKEKRVKAASELSNPPKEGIPPSPFFAYDPLMASGFYTIEFLELPYTLPGGQQICEGTPFKSKLQSFHAMRPLLLEGLCEGFSRLIGFELARQTNHFDEENKDLQAQVPLVRTTKLEVELARVKKELDEDRRVNVLLNAEKRKLVHNSLELRRKLDEVTAQRDKLEVENSGFDLHITQLSEIRDNSVAESSRAS</sequence>
<comment type="caution">
    <text evidence="2">The sequence shown here is derived from an EMBL/GenBank/DDBJ whole genome shotgun (WGS) entry which is preliminary data.</text>
</comment>
<dbReference type="EMBL" id="BAABME010001075">
    <property type="protein sequence ID" value="GAA0147409.1"/>
    <property type="molecule type" value="Genomic_DNA"/>
</dbReference>
<feature type="region of interest" description="Disordered" evidence="1">
    <location>
        <begin position="1"/>
        <end position="34"/>
    </location>
</feature>
<evidence type="ECO:0000256" key="1">
    <source>
        <dbReference type="SAM" id="MobiDB-lite"/>
    </source>
</evidence>
<accession>A0AAV3P7C0</accession>
<gene>
    <name evidence="2" type="ORF">LIER_07117</name>
</gene>
<organism evidence="2 3">
    <name type="scientific">Lithospermum erythrorhizon</name>
    <name type="common">Purple gromwell</name>
    <name type="synonym">Lithospermum officinale var. erythrorhizon</name>
    <dbReference type="NCBI Taxonomy" id="34254"/>
    <lineage>
        <taxon>Eukaryota</taxon>
        <taxon>Viridiplantae</taxon>
        <taxon>Streptophyta</taxon>
        <taxon>Embryophyta</taxon>
        <taxon>Tracheophyta</taxon>
        <taxon>Spermatophyta</taxon>
        <taxon>Magnoliopsida</taxon>
        <taxon>eudicotyledons</taxon>
        <taxon>Gunneridae</taxon>
        <taxon>Pentapetalae</taxon>
        <taxon>asterids</taxon>
        <taxon>lamiids</taxon>
        <taxon>Boraginales</taxon>
        <taxon>Boraginaceae</taxon>
        <taxon>Boraginoideae</taxon>
        <taxon>Lithospermeae</taxon>
        <taxon>Lithospermum</taxon>
    </lineage>
</organism>
<reference evidence="2 3" key="1">
    <citation type="submission" date="2024-01" db="EMBL/GenBank/DDBJ databases">
        <title>The complete chloroplast genome sequence of Lithospermum erythrorhizon: insights into the phylogenetic relationship among Boraginaceae species and the maternal lineages of purple gromwells.</title>
        <authorList>
            <person name="Okada T."/>
            <person name="Watanabe K."/>
        </authorList>
    </citation>
    <scope>NUCLEOTIDE SEQUENCE [LARGE SCALE GENOMIC DNA]</scope>
</reference>
<name>A0AAV3P7C0_LITER</name>
<dbReference type="AlphaFoldDB" id="A0AAV3P7C0"/>
<feature type="region of interest" description="Disordered" evidence="1">
    <location>
        <begin position="137"/>
        <end position="166"/>
    </location>
</feature>
<evidence type="ECO:0000313" key="3">
    <source>
        <dbReference type="Proteomes" id="UP001454036"/>
    </source>
</evidence>